<dbReference type="Proteomes" id="UP001549251">
    <property type="component" value="Unassembled WGS sequence"/>
</dbReference>
<feature type="transmembrane region" description="Helical" evidence="1">
    <location>
        <begin position="93"/>
        <end position="113"/>
    </location>
</feature>
<dbReference type="RefSeq" id="WP_354547316.1">
    <property type="nucleotide sequence ID" value="NZ_JBEPSD010000001.1"/>
</dbReference>
<dbReference type="EMBL" id="JBEPSD010000001">
    <property type="protein sequence ID" value="MET4568487.1"/>
    <property type="molecule type" value="Genomic_DNA"/>
</dbReference>
<reference evidence="2 3" key="1">
    <citation type="submission" date="2024-06" db="EMBL/GenBank/DDBJ databases">
        <title>Sorghum-associated microbial communities from plants grown in Nebraska, USA.</title>
        <authorList>
            <person name="Schachtman D."/>
        </authorList>
    </citation>
    <scope>NUCLEOTIDE SEQUENCE [LARGE SCALE GENOMIC DNA]</scope>
    <source>
        <strain evidence="2 3">1757</strain>
    </source>
</reference>
<keyword evidence="1" id="KW-0812">Transmembrane</keyword>
<dbReference type="Pfam" id="PF09842">
    <property type="entry name" value="DUF2069"/>
    <property type="match status" value="1"/>
</dbReference>
<protein>
    <submittedName>
        <fullName evidence="2">Membrane protein</fullName>
    </submittedName>
</protein>
<dbReference type="InterPro" id="IPR018643">
    <property type="entry name" value="DUF2069_membrane"/>
</dbReference>
<keyword evidence="3" id="KW-1185">Reference proteome</keyword>
<accession>A0ABV2PUX8</accession>
<evidence type="ECO:0000256" key="1">
    <source>
        <dbReference type="SAM" id="Phobius"/>
    </source>
</evidence>
<evidence type="ECO:0000313" key="2">
    <source>
        <dbReference type="EMBL" id="MET4568487.1"/>
    </source>
</evidence>
<feature type="transmembrane region" description="Helical" evidence="1">
    <location>
        <begin position="12"/>
        <end position="33"/>
    </location>
</feature>
<proteinExistence type="predicted"/>
<keyword evidence="1" id="KW-1133">Transmembrane helix</keyword>
<keyword evidence="1" id="KW-0472">Membrane</keyword>
<feature type="transmembrane region" description="Helical" evidence="1">
    <location>
        <begin position="39"/>
        <end position="59"/>
    </location>
</feature>
<organism evidence="2 3">
    <name type="scientific">Rhodanobacter soli</name>
    <dbReference type="NCBI Taxonomy" id="590609"/>
    <lineage>
        <taxon>Bacteria</taxon>
        <taxon>Pseudomonadati</taxon>
        <taxon>Pseudomonadota</taxon>
        <taxon>Gammaproteobacteria</taxon>
        <taxon>Lysobacterales</taxon>
        <taxon>Rhodanobacteraceae</taxon>
        <taxon>Rhodanobacter</taxon>
    </lineage>
</organism>
<evidence type="ECO:0000313" key="3">
    <source>
        <dbReference type="Proteomes" id="UP001549251"/>
    </source>
</evidence>
<comment type="caution">
    <text evidence="2">The sequence shown here is derived from an EMBL/GenBank/DDBJ whole genome shotgun (WGS) entry which is preliminary data.</text>
</comment>
<name>A0ABV2PUX8_9GAMM</name>
<gene>
    <name evidence="2" type="ORF">ABIE04_000814</name>
</gene>
<feature type="transmembrane region" description="Helical" evidence="1">
    <location>
        <begin position="66"/>
        <end position="87"/>
    </location>
</feature>
<sequence>MTTAARAPILPVYRVGLVAWALLVVLQLAWHAWLVPPQSMPLTLLLAITVIPLLLPLLAIRNVRRALLWVGILSLFYFCHGVSEAWGSAGERWLAIAEIVLTVLLIAALGAGVKRRTDQTGAPPSR</sequence>